<gene>
    <name evidence="1" type="ORF">OCBIM_22031948mg</name>
</gene>
<dbReference type="EMBL" id="KQ421389">
    <property type="protein sequence ID" value="KOF77554.1"/>
    <property type="molecule type" value="Genomic_DNA"/>
</dbReference>
<evidence type="ECO:0000313" key="1">
    <source>
        <dbReference type="EMBL" id="KOF77554.1"/>
    </source>
</evidence>
<proteinExistence type="predicted"/>
<dbReference type="AlphaFoldDB" id="A0A0L8GL09"/>
<accession>A0A0L8GL09</accession>
<sequence>MVVCDLYENQLLFKQSTFLTLPGIYFIDLGGIRTQNVAVAQRFLHRSLRPFVMNSYRTIVVW</sequence>
<protein>
    <submittedName>
        <fullName evidence="1">Uncharacterized protein</fullName>
    </submittedName>
</protein>
<organism evidence="1">
    <name type="scientific">Octopus bimaculoides</name>
    <name type="common">California two-spotted octopus</name>
    <dbReference type="NCBI Taxonomy" id="37653"/>
    <lineage>
        <taxon>Eukaryota</taxon>
        <taxon>Metazoa</taxon>
        <taxon>Spiralia</taxon>
        <taxon>Lophotrochozoa</taxon>
        <taxon>Mollusca</taxon>
        <taxon>Cephalopoda</taxon>
        <taxon>Coleoidea</taxon>
        <taxon>Octopodiformes</taxon>
        <taxon>Octopoda</taxon>
        <taxon>Incirrata</taxon>
        <taxon>Octopodidae</taxon>
        <taxon>Octopus</taxon>
    </lineage>
</organism>
<reference evidence="1" key="1">
    <citation type="submission" date="2015-07" db="EMBL/GenBank/DDBJ databases">
        <title>MeaNS - Measles Nucleotide Surveillance Program.</title>
        <authorList>
            <person name="Tran T."/>
            <person name="Druce J."/>
        </authorList>
    </citation>
    <scope>NUCLEOTIDE SEQUENCE</scope>
    <source>
        <strain evidence="1">UCB-OBI-ISO-001</strain>
        <tissue evidence="1">Gonad</tissue>
    </source>
</reference>
<name>A0A0L8GL09_OCTBM</name>